<evidence type="ECO:0000313" key="2">
    <source>
        <dbReference type="Proteomes" id="UP000765509"/>
    </source>
</evidence>
<name>A0A9Q3JW07_9BASI</name>
<keyword evidence="2" id="KW-1185">Reference proteome</keyword>
<dbReference type="EMBL" id="AVOT02084839">
    <property type="protein sequence ID" value="MBW0569683.1"/>
    <property type="molecule type" value="Genomic_DNA"/>
</dbReference>
<accession>A0A9Q3JW07</accession>
<gene>
    <name evidence="1" type="ORF">O181_109398</name>
</gene>
<evidence type="ECO:0000313" key="1">
    <source>
        <dbReference type="EMBL" id="MBW0569683.1"/>
    </source>
</evidence>
<organism evidence="1 2">
    <name type="scientific">Austropuccinia psidii MF-1</name>
    <dbReference type="NCBI Taxonomy" id="1389203"/>
    <lineage>
        <taxon>Eukaryota</taxon>
        <taxon>Fungi</taxon>
        <taxon>Dikarya</taxon>
        <taxon>Basidiomycota</taxon>
        <taxon>Pucciniomycotina</taxon>
        <taxon>Pucciniomycetes</taxon>
        <taxon>Pucciniales</taxon>
        <taxon>Sphaerophragmiaceae</taxon>
        <taxon>Austropuccinia</taxon>
    </lineage>
</organism>
<proteinExistence type="predicted"/>
<sequence length="70" mass="7431">MSKGIYVATSQKVDGSGMHTFRLAQDELFAEVFKEPIPVGTPPTTAPDAICLLSSMSPAPYCTSCTIYTG</sequence>
<dbReference type="AlphaFoldDB" id="A0A9Q3JW07"/>
<protein>
    <submittedName>
        <fullName evidence="1">Uncharacterized protein</fullName>
    </submittedName>
</protein>
<dbReference type="Proteomes" id="UP000765509">
    <property type="component" value="Unassembled WGS sequence"/>
</dbReference>
<comment type="caution">
    <text evidence="1">The sequence shown here is derived from an EMBL/GenBank/DDBJ whole genome shotgun (WGS) entry which is preliminary data.</text>
</comment>
<reference evidence="1" key="1">
    <citation type="submission" date="2021-03" db="EMBL/GenBank/DDBJ databases">
        <title>Draft genome sequence of rust myrtle Austropuccinia psidii MF-1, a brazilian biotype.</title>
        <authorList>
            <person name="Quecine M.C."/>
            <person name="Pachon D.M.R."/>
            <person name="Bonatelli M.L."/>
            <person name="Correr F.H."/>
            <person name="Franceschini L.M."/>
            <person name="Leite T.F."/>
            <person name="Margarido G.R.A."/>
            <person name="Almeida C.A."/>
            <person name="Ferrarezi J.A."/>
            <person name="Labate C.A."/>
        </authorList>
    </citation>
    <scope>NUCLEOTIDE SEQUENCE</scope>
    <source>
        <strain evidence="1">MF-1</strain>
    </source>
</reference>